<proteinExistence type="predicted"/>
<sequence>MSKNQILSRPVNKSANSFIQISKNPVSPLIPNPTESALSPSLAPSLRILMVIDQFNIGGTETYTLSLTRELLKKGATVIVAGKKGKLLDHFLGLGCSYYEIDFVLDTYEPDSQNRELYIKFIQSIIAAERIDLVHGHQIPSGSVAITAADRMNIPFVFTVHGTYYDPEFLQLLHQSSTVTCVSPSIQRSLAAKGLDSNLIPNGLDVMEYQPYALFYRRYLRQKLVIPQQAKVILYAGRLSWEKADICEYMIHVTTALRYTDEPNLHLIIAGGGNKQENIIKLVNNHRKVTDHPYLHYVGEVTDMCAYYCISDYIIGTGRIALEAMACERPLLAVGTLGLLGLVKPDLYEKAWDSWFGDHDCPQILSGALLANQIKSMLLLEQQQKSDIVKAGRKFVMDRFHISQTTEKQLSLYDQVIQSKSARNINFL</sequence>
<dbReference type="Pfam" id="PF00534">
    <property type="entry name" value="Glycos_transf_1"/>
    <property type="match status" value="1"/>
</dbReference>
<name>A0ABT2UN08_9BACL</name>
<dbReference type="EMBL" id="JAOQIO010000095">
    <property type="protein sequence ID" value="MCU6796036.1"/>
    <property type="molecule type" value="Genomic_DNA"/>
</dbReference>
<dbReference type="Proteomes" id="UP001652445">
    <property type="component" value="Unassembled WGS sequence"/>
</dbReference>
<evidence type="ECO:0000313" key="3">
    <source>
        <dbReference type="EMBL" id="MCU6796036.1"/>
    </source>
</evidence>
<dbReference type="Pfam" id="PF13439">
    <property type="entry name" value="Glyco_transf_4"/>
    <property type="match status" value="1"/>
</dbReference>
<dbReference type="InterPro" id="IPR001296">
    <property type="entry name" value="Glyco_trans_1"/>
</dbReference>
<dbReference type="PANTHER" id="PTHR45947">
    <property type="entry name" value="SULFOQUINOVOSYL TRANSFERASE SQD2"/>
    <property type="match status" value="1"/>
</dbReference>
<keyword evidence="4" id="KW-1185">Reference proteome</keyword>
<evidence type="ECO:0000313" key="4">
    <source>
        <dbReference type="Proteomes" id="UP001652445"/>
    </source>
</evidence>
<evidence type="ECO:0000259" key="1">
    <source>
        <dbReference type="Pfam" id="PF00534"/>
    </source>
</evidence>
<dbReference type="InterPro" id="IPR050194">
    <property type="entry name" value="Glycosyltransferase_grp1"/>
</dbReference>
<organism evidence="3 4">
    <name type="scientific">Paenibacillus baimaensis</name>
    <dbReference type="NCBI Taxonomy" id="2982185"/>
    <lineage>
        <taxon>Bacteria</taxon>
        <taxon>Bacillati</taxon>
        <taxon>Bacillota</taxon>
        <taxon>Bacilli</taxon>
        <taxon>Bacillales</taxon>
        <taxon>Paenibacillaceae</taxon>
        <taxon>Paenibacillus</taxon>
    </lineage>
</organism>
<reference evidence="3 4" key="1">
    <citation type="submission" date="2022-09" db="EMBL/GenBank/DDBJ databases">
        <authorList>
            <person name="Han X.L."/>
            <person name="Wang Q."/>
            <person name="Lu T."/>
        </authorList>
    </citation>
    <scope>NUCLEOTIDE SEQUENCE [LARGE SCALE GENOMIC DNA]</scope>
    <source>
        <strain evidence="3 4">WQ 127069</strain>
    </source>
</reference>
<feature type="domain" description="Glycosyltransferase subfamily 4-like N-terminal" evidence="2">
    <location>
        <begin position="57"/>
        <end position="206"/>
    </location>
</feature>
<comment type="caution">
    <text evidence="3">The sequence shown here is derived from an EMBL/GenBank/DDBJ whole genome shotgun (WGS) entry which is preliminary data.</text>
</comment>
<evidence type="ECO:0000259" key="2">
    <source>
        <dbReference type="Pfam" id="PF13439"/>
    </source>
</evidence>
<dbReference type="PANTHER" id="PTHR45947:SF3">
    <property type="entry name" value="SULFOQUINOVOSYL TRANSFERASE SQD2"/>
    <property type="match status" value="1"/>
</dbReference>
<dbReference type="InterPro" id="IPR028098">
    <property type="entry name" value="Glyco_trans_4-like_N"/>
</dbReference>
<feature type="domain" description="Glycosyl transferase family 1" evidence="1">
    <location>
        <begin position="220"/>
        <end position="345"/>
    </location>
</feature>
<accession>A0ABT2UN08</accession>
<dbReference type="EC" id="2.4.-.-" evidence="3"/>
<dbReference type="Gene3D" id="3.40.50.2000">
    <property type="entry name" value="Glycogen Phosphorylase B"/>
    <property type="match status" value="2"/>
</dbReference>
<protein>
    <submittedName>
        <fullName evidence="3">Glycosyltransferase</fullName>
        <ecNumber evidence="3">2.4.-.-</ecNumber>
    </submittedName>
</protein>
<dbReference type="GO" id="GO:0016757">
    <property type="term" value="F:glycosyltransferase activity"/>
    <property type="evidence" value="ECO:0007669"/>
    <property type="project" value="UniProtKB-KW"/>
</dbReference>
<keyword evidence="3" id="KW-0808">Transferase</keyword>
<gene>
    <name evidence="3" type="ORF">OB236_28335</name>
</gene>
<dbReference type="SUPFAM" id="SSF53756">
    <property type="entry name" value="UDP-Glycosyltransferase/glycogen phosphorylase"/>
    <property type="match status" value="1"/>
</dbReference>
<keyword evidence="3" id="KW-0328">Glycosyltransferase</keyword>